<evidence type="ECO:0000313" key="7">
    <source>
        <dbReference type="Proteomes" id="UP000193642"/>
    </source>
</evidence>
<organism evidence="6 7">
    <name type="scientific">Rhizoclosmatium globosum</name>
    <dbReference type="NCBI Taxonomy" id="329046"/>
    <lineage>
        <taxon>Eukaryota</taxon>
        <taxon>Fungi</taxon>
        <taxon>Fungi incertae sedis</taxon>
        <taxon>Chytridiomycota</taxon>
        <taxon>Chytridiomycota incertae sedis</taxon>
        <taxon>Chytridiomycetes</taxon>
        <taxon>Chytridiales</taxon>
        <taxon>Chytriomycetaceae</taxon>
        <taxon>Rhizoclosmatium</taxon>
    </lineage>
</organism>
<feature type="region of interest" description="Disordered" evidence="4">
    <location>
        <begin position="172"/>
        <end position="235"/>
    </location>
</feature>
<dbReference type="EMBL" id="MCGO01000008">
    <property type="protein sequence ID" value="ORY49928.1"/>
    <property type="molecule type" value="Genomic_DNA"/>
</dbReference>
<accession>A0A1Y2CSB3</accession>
<evidence type="ECO:0000256" key="4">
    <source>
        <dbReference type="SAM" id="MobiDB-lite"/>
    </source>
</evidence>
<dbReference type="Pfam" id="PF00929">
    <property type="entry name" value="RNase_T"/>
    <property type="match status" value="1"/>
</dbReference>
<dbReference type="AlphaFoldDB" id="A0A1Y2CSB3"/>
<dbReference type="SUPFAM" id="SSF53098">
    <property type="entry name" value="Ribonuclease H-like"/>
    <property type="match status" value="1"/>
</dbReference>
<dbReference type="PANTHER" id="PTHR23044:SF61">
    <property type="entry name" value="3'-5' EXORIBONUCLEASE 1-RELATED"/>
    <property type="match status" value="1"/>
</dbReference>
<dbReference type="Proteomes" id="UP000193642">
    <property type="component" value="Unassembled WGS sequence"/>
</dbReference>
<keyword evidence="2" id="KW-0378">Hydrolase</keyword>
<reference evidence="6 7" key="1">
    <citation type="submission" date="2016-07" db="EMBL/GenBank/DDBJ databases">
        <title>Pervasive Adenine N6-methylation of Active Genes in Fungi.</title>
        <authorList>
            <consortium name="DOE Joint Genome Institute"/>
            <person name="Mondo S.J."/>
            <person name="Dannebaum R.O."/>
            <person name="Kuo R.C."/>
            <person name="Labutti K."/>
            <person name="Haridas S."/>
            <person name="Kuo A."/>
            <person name="Salamov A."/>
            <person name="Ahrendt S.R."/>
            <person name="Lipzen A."/>
            <person name="Sullivan W."/>
            <person name="Andreopoulos W.B."/>
            <person name="Clum A."/>
            <person name="Lindquist E."/>
            <person name="Daum C."/>
            <person name="Ramamoorthy G.K."/>
            <person name="Gryganskyi A."/>
            <person name="Culley D."/>
            <person name="Magnuson J.K."/>
            <person name="James T.Y."/>
            <person name="O'Malley M.A."/>
            <person name="Stajich J.E."/>
            <person name="Spatafora J.W."/>
            <person name="Visel A."/>
            <person name="Grigoriev I.V."/>
        </authorList>
    </citation>
    <scope>NUCLEOTIDE SEQUENCE [LARGE SCALE GENOMIC DNA]</scope>
    <source>
        <strain evidence="6 7">JEL800</strain>
    </source>
</reference>
<keyword evidence="7" id="KW-1185">Reference proteome</keyword>
<dbReference type="InterPro" id="IPR012337">
    <property type="entry name" value="RNaseH-like_sf"/>
</dbReference>
<feature type="domain" description="Exonuclease" evidence="5">
    <location>
        <begin position="49"/>
        <end position="150"/>
    </location>
</feature>
<evidence type="ECO:0000259" key="5">
    <source>
        <dbReference type="Pfam" id="PF00929"/>
    </source>
</evidence>
<feature type="compositionally biased region" description="Polar residues" evidence="4">
    <location>
        <begin position="186"/>
        <end position="197"/>
    </location>
</feature>
<evidence type="ECO:0000256" key="3">
    <source>
        <dbReference type="ARBA" id="ARBA00022839"/>
    </source>
</evidence>
<dbReference type="InterPro" id="IPR047201">
    <property type="entry name" value="ERI-1_3'hExo-like"/>
</dbReference>
<evidence type="ECO:0000256" key="2">
    <source>
        <dbReference type="ARBA" id="ARBA00022801"/>
    </source>
</evidence>
<dbReference type="CDD" id="cd06133">
    <property type="entry name" value="ERI-1_3'hExo_like"/>
    <property type="match status" value="1"/>
</dbReference>
<dbReference type="PANTHER" id="PTHR23044">
    <property type="entry name" value="3'-5' EXONUCLEASE ERI1-RELATED"/>
    <property type="match status" value="1"/>
</dbReference>
<name>A0A1Y2CSB3_9FUNG</name>
<evidence type="ECO:0000256" key="1">
    <source>
        <dbReference type="ARBA" id="ARBA00022722"/>
    </source>
</evidence>
<feature type="compositionally biased region" description="Basic and acidic residues" evidence="4">
    <location>
        <begin position="208"/>
        <end position="235"/>
    </location>
</feature>
<evidence type="ECO:0000313" key="6">
    <source>
        <dbReference type="EMBL" id="ORY49928.1"/>
    </source>
</evidence>
<keyword evidence="1" id="KW-0540">Nuclease</keyword>
<protein>
    <recommendedName>
        <fullName evidence="5">Exonuclease domain-containing protein</fullName>
    </recommendedName>
</protein>
<dbReference type="GO" id="GO:0000175">
    <property type="term" value="F:3'-5'-RNA exonuclease activity"/>
    <property type="evidence" value="ECO:0007669"/>
    <property type="project" value="InterPro"/>
</dbReference>
<sequence length="235" mass="26626">MSDVTPQKFRYLAVLDFEATCDDQAKLLPQKSSSFQSADSARNCGFFASIPIVWTQVLEFLRTNSLDETNTLFVTCGHWDLFKMLPSQLKTSKLGRAPPVLSQWCNIKAALKDYSGRDIRGMFDMLKYFNLPLIGWYHSGIDDARNIAAVARSMLKFGYVFDVTPEYGGAPFRPRILERSGRGSHPYQSQGDRSVSFSGDRGAGSSSFDREERGYGQDRNTHQSRIKDRSPPRRR</sequence>
<dbReference type="InterPro" id="IPR036397">
    <property type="entry name" value="RNaseH_sf"/>
</dbReference>
<proteinExistence type="predicted"/>
<dbReference type="Gene3D" id="3.30.420.10">
    <property type="entry name" value="Ribonuclease H-like superfamily/Ribonuclease H"/>
    <property type="match status" value="1"/>
</dbReference>
<dbReference type="STRING" id="329046.A0A1Y2CSB3"/>
<comment type="caution">
    <text evidence="6">The sequence shown here is derived from an EMBL/GenBank/DDBJ whole genome shotgun (WGS) entry which is preliminary data.</text>
</comment>
<dbReference type="InterPro" id="IPR051274">
    <property type="entry name" value="3-5_Exoribonuclease"/>
</dbReference>
<keyword evidence="3" id="KW-0269">Exonuclease</keyword>
<dbReference type="OrthoDB" id="448399at2759"/>
<gene>
    <name evidence="6" type="ORF">BCR33DRAFT_847179</name>
</gene>
<dbReference type="GO" id="GO:0003676">
    <property type="term" value="F:nucleic acid binding"/>
    <property type="evidence" value="ECO:0007669"/>
    <property type="project" value="InterPro"/>
</dbReference>
<dbReference type="InterPro" id="IPR013520">
    <property type="entry name" value="Ribonucl_H"/>
</dbReference>